<evidence type="ECO:0000259" key="2">
    <source>
        <dbReference type="PROSITE" id="PS50181"/>
    </source>
</evidence>
<evidence type="ECO:0000256" key="1">
    <source>
        <dbReference type="SAM" id="MobiDB-lite"/>
    </source>
</evidence>
<proteinExistence type="predicted"/>
<evidence type="ECO:0000313" key="4">
    <source>
        <dbReference type="Proteomes" id="UP000006514"/>
    </source>
</evidence>
<dbReference type="Proteomes" id="UP000006514">
    <property type="component" value="Unassembled WGS sequence"/>
</dbReference>
<dbReference type="KEGG" id="adl:AURDEDRAFT_177529"/>
<dbReference type="AlphaFoldDB" id="J0D3W9"/>
<dbReference type="PROSITE" id="PS50181">
    <property type="entry name" value="FBOX"/>
    <property type="match status" value="1"/>
</dbReference>
<organism evidence="3 4">
    <name type="scientific">Auricularia subglabra (strain TFB-10046 / SS5)</name>
    <name type="common">White-rot fungus</name>
    <name type="synonym">Auricularia delicata (strain TFB10046)</name>
    <dbReference type="NCBI Taxonomy" id="717982"/>
    <lineage>
        <taxon>Eukaryota</taxon>
        <taxon>Fungi</taxon>
        <taxon>Dikarya</taxon>
        <taxon>Basidiomycota</taxon>
        <taxon>Agaricomycotina</taxon>
        <taxon>Agaricomycetes</taxon>
        <taxon>Auriculariales</taxon>
        <taxon>Auriculariaceae</taxon>
        <taxon>Auricularia</taxon>
    </lineage>
</organism>
<dbReference type="OrthoDB" id="2884925at2759"/>
<dbReference type="InParanoid" id="J0D3W9"/>
<dbReference type="InterPro" id="IPR001810">
    <property type="entry name" value="F-box_dom"/>
</dbReference>
<feature type="domain" description="F-box" evidence="2">
    <location>
        <begin position="4"/>
        <end position="52"/>
    </location>
</feature>
<gene>
    <name evidence="3" type="ORF">AURDEDRAFT_177529</name>
</gene>
<protein>
    <recommendedName>
        <fullName evidence="2">F-box domain-containing protein</fullName>
    </recommendedName>
</protein>
<sequence length="698" mass="75975">MTSTTGIKRFPDELLLEFFATLSTPQRVTASGVCHRWRHVSLGSPNRLWSRVTWDGQSCAQLAFLLRRAEPAAQAYLSLEIHPPVLERKDDFSAFLAVVRQHLWHVATLEVTMFACGYATPAGSWLFDGLRAPAPLLVEFSVIFTTSGGALCPPLDLFGATAPCLRSIRFDSSCLALPQGLPPAFSAVSHLRCEGDWESTSVLLALFPVLESVHITSRDHLLHSVEDVARHSPPPESLVTVTLQFPAPGSTAANFMRYFSFTGIQTLHLNYSLDLFEGIRLCGFPGGTVLRRLSVASDPTAPLQTGVIAHCTGDNSRVVILHNLPAWHQWPAWLFSDVADVTVHEDLWVSVPIVLRSATTLNLTLRPAITVDCETEDVLTVFDWTQLRLKPMLDCPALHSVTVLGNGRATSYQEIADFLTLGIARRSPTLKLLWLKNVAIEENPAVDPALTLYPLYQLASHIDISHSDTLSTLESEWKAPVAAQLVKLPRQSKHAGDNAIDKILLDTTLLSEARAELKPAEAQLQRKADKLTPREVDAVLAVAEQTRRDIAATRARGGHRQPEDAISPSPGTATRGRMHYKSRQRQGAARARASATPSEAIGSKARSSSGRTPTKPCRAQTKVFLDLDDYDAAVEADDTSTRDVCLRFIESKLRKALGASCLPLGGDLSLLGGGGGVPLVGDLDNLLLGSGVFHLIVV</sequence>
<keyword evidence="4" id="KW-1185">Reference proteome</keyword>
<evidence type="ECO:0000313" key="3">
    <source>
        <dbReference type="EMBL" id="EJD33387.1"/>
    </source>
</evidence>
<dbReference type="SUPFAM" id="SSF81383">
    <property type="entry name" value="F-box domain"/>
    <property type="match status" value="1"/>
</dbReference>
<feature type="compositionally biased region" description="Low complexity" evidence="1">
    <location>
        <begin position="585"/>
        <end position="595"/>
    </location>
</feature>
<dbReference type="Pfam" id="PF12937">
    <property type="entry name" value="F-box-like"/>
    <property type="match status" value="1"/>
</dbReference>
<dbReference type="InterPro" id="IPR036047">
    <property type="entry name" value="F-box-like_dom_sf"/>
</dbReference>
<feature type="region of interest" description="Disordered" evidence="1">
    <location>
        <begin position="553"/>
        <end position="616"/>
    </location>
</feature>
<name>J0D3W9_AURST</name>
<dbReference type="Gene3D" id="1.20.1280.50">
    <property type="match status" value="1"/>
</dbReference>
<dbReference type="EMBL" id="JH688257">
    <property type="protein sequence ID" value="EJD33387.1"/>
    <property type="molecule type" value="Genomic_DNA"/>
</dbReference>
<accession>J0D3W9</accession>
<reference evidence="4" key="1">
    <citation type="journal article" date="2012" name="Science">
        <title>The Paleozoic origin of enzymatic lignin decomposition reconstructed from 31 fungal genomes.</title>
        <authorList>
            <person name="Floudas D."/>
            <person name="Binder M."/>
            <person name="Riley R."/>
            <person name="Barry K."/>
            <person name="Blanchette R.A."/>
            <person name="Henrissat B."/>
            <person name="Martinez A.T."/>
            <person name="Otillar R."/>
            <person name="Spatafora J.W."/>
            <person name="Yadav J.S."/>
            <person name="Aerts A."/>
            <person name="Benoit I."/>
            <person name="Boyd A."/>
            <person name="Carlson A."/>
            <person name="Copeland A."/>
            <person name="Coutinho P.M."/>
            <person name="de Vries R.P."/>
            <person name="Ferreira P."/>
            <person name="Findley K."/>
            <person name="Foster B."/>
            <person name="Gaskell J."/>
            <person name="Glotzer D."/>
            <person name="Gorecki P."/>
            <person name="Heitman J."/>
            <person name="Hesse C."/>
            <person name="Hori C."/>
            <person name="Igarashi K."/>
            <person name="Jurgens J.A."/>
            <person name="Kallen N."/>
            <person name="Kersten P."/>
            <person name="Kohler A."/>
            <person name="Kuees U."/>
            <person name="Kumar T.K.A."/>
            <person name="Kuo A."/>
            <person name="LaButti K."/>
            <person name="Larrondo L.F."/>
            <person name="Lindquist E."/>
            <person name="Ling A."/>
            <person name="Lombard V."/>
            <person name="Lucas S."/>
            <person name="Lundell T."/>
            <person name="Martin R."/>
            <person name="McLaughlin D.J."/>
            <person name="Morgenstern I."/>
            <person name="Morin E."/>
            <person name="Murat C."/>
            <person name="Nagy L.G."/>
            <person name="Nolan M."/>
            <person name="Ohm R.A."/>
            <person name="Patyshakuliyeva A."/>
            <person name="Rokas A."/>
            <person name="Ruiz-Duenas F.J."/>
            <person name="Sabat G."/>
            <person name="Salamov A."/>
            <person name="Samejima M."/>
            <person name="Schmutz J."/>
            <person name="Slot J.C."/>
            <person name="St John F."/>
            <person name="Stenlid J."/>
            <person name="Sun H."/>
            <person name="Sun S."/>
            <person name="Syed K."/>
            <person name="Tsang A."/>
            <person name="Wiebenga A."/>
            <person name="Young D."/>
            <person name="Pisabarro A."/>
            <person name="Eastwood D.C."/>
            <person name="Martin F."/>
            <person name="Cullen D."/>
            <person name="Grigoriev I.V."/>
            <person name="Hibbett D.S."/>
        </authorList>
    </citation>
    <scope>NUCLEOTIDE SEQUENCE [LARGE SCALE GENOMIC DNA]</scope>
    <source>
        <strain evidence="4">TFB10046</strain>
    </source>
</reference>